<accession>A0ABY7Q9U1</accession>
<reference evidence="2" key="1">
    <citation type="submission" date="2022-12" db="EMBL/GenBank/DDBJ databases">
        <authorList>
            <person name="Mo P."/>
        </authorList>
    </citation>
    <scope>NUCLEOTIDE SEQUENCE [LARGE SCALE GENOMIC DNA]</scope>
    <source>
        <strain evidence="2">HUAS 3-15</strain>
    </source>
</reference>
<evidence type="ECO:0000313" key="1">
    <source>
        <dbReference type="EMBL" id="WBP89505.1"/>
    </source>
</evidence>
<organism evidence="1 2">
    <name type="scientific">Kitasatospora cathayae</name>
    <dbReference type="NCBI Taxonomy" id="3004092"/>
    <lineage>
        <taxon>Bacteria</taxon>
        <taxon>Bacillati</taxon>
        <taxon>Actinomycetota</taxon>
        <taxon>Actinomycetes</taxon>
        <taxon>Kitasatosporales</taxon>
        <taxon>Streptomycetaceae</taxon>
        <taxon>Kitasatospora</taxon>
    </lineage>
</organism>
<gene>
    <name evidence="1" type="ORF">O1G21_29140</name>
</gene>
<proteinExistence type="predicted"/>
<sequence length="61" mass="6972">MNALIVLAVCAVLIGLWWFRQICADYVAAGRAAAELRRRDTEQAHFDDQFAQIIAQLERRP</sequence>
<name>A0ABY7Q9U1_9ACTN</name>
<evidence type="ECO:0000313" key="2">
    <source>
        <dbReference type="Proteomes" id="UP001212821"/>
    </source>
</evidence>
<dbReference type="EMBL" id="CP115450">
    <property type="protein sequence ID" value="WBP89505.1"/>
    <property type="molecule type" value="Genomic_DNA"/>
</dbReference>
<dbReference type="Proteomes" id="UP001212821">
    <property type="component" value="Chromosome"/>
</dbReference>
<protein>
    <submittedName>
        <fullName evidence="1">Uncharacterized protein</fullName>
    </submittedName>
</protein>
<dbReference type="RefSeq" id="WP_270147846.1">
    <property type="nucleotide sequence ID" value="NZ_CP115450.1"/>
</dbReference>
<keyword evidence="2" id="KW-1185">Reference proteome</keyword>